<dbReference type="EMBL" id="MN740671">
    <property type="protein sequence ID" value="QHU07027.1"/>
    <property type="molecule type" value="Genomic_DNA"/>
</dbReference>
<evidence type="ECO:0000313" key="1">
    <source>
        <dbReference type="EMBL" id="QHU07027.1"/>
    </source>
</evidence>
<name>A0A6C0JRG6_9ZZZZ</name>
<sequence length="67" mass="7806">MERKYRKILTYSFGMLSHIQRTLGKNLDELASTAYKLQEHGIDMNNPYSNDYDEAIVSTKEMSICIE</sequence>
<reference evidence="1" key="1">
    <citation type="journal article" date="2020" name="Nature">
        <title>Giant virus diversity and host interactions through global metagenomics.</title>
        <authorList>
            <person name="Schulz F."/>
            <person name="Roux S."/>
            <person name="Paez-Espino D."/>
            <person name="Jungbluth S."/>
            <person name="Walsh D.A."/>
            <person name="Denef V.J."/>
            <person name="McMahon K.D."/>
            <person name="Konstantinidis K.T."/>
            <person name="Eloe-Fadrosh E.A."/>
            <person name="Kyrpides N.C."/>
            <person name="Woyke T."/>
        </authorList>
    </citation>
    <scope>NUCLEOTIDE SEQUENCE</scope>
    <source>
        <strain evidence="1">GVMAG-S-1038524-41</strain>
    </source>
</reference>
<protein>
    <submittedName>
        <fullName evidence="1">Uncharacterized protein</fullName>
    </submittedName>
</protein>
<proteinExistence type="predicted"/>
<accession>A0A6C0JRG6</accession>
<dbReference type="AlphaFoldDB" id="A0A6C0JRG6"/>
<organism evidence="1">
    <name type="scientific">viral metagenome</name>
    <dbReference type="NCBI Taxonomy" id="1070528"/>
    <lineage>
        <taxon>unclassified sequences</taxon>
        <taxon>metagenomes</taxon>
        <taxon>organismal metagenomes</taxon>
    </lineage>
</organism>